<reference evidence="2 3" key="1">
    <citation type="submission" date="2019-09" db="EMBL/GenBank/DDBJ databases">
        <title>Report of infection by Mycobacterium simiae a patient suffering from pulmonary tuberculosis.</title>
        <authorList>
            <person name="Mohanty P.S."/>
            <person name="Bansal A.K."/>
            <person name="Singh H."/>
            <person name="Sharma S."/>
            <person name="Patil S.A."/>
            <person name="Upadhaya P."/>
            <person name="Singh P.K."/>
            <person name="Kumar D."/>
            <person name="Kumar S."/>
            <person name="Singh R.K."/>
            <person name="Chaudhary B."/>
        </authorList>
    </citation>
    <scope>NUCLEOTIDE SEQUENCE [LARGE SCALE GENOMIC DNA]</scope>
    <source>
        <strain evidence="2 3">JAL-560-SIM</strain>
    </source>
</reference>
<dbReference type="EMBL" id="VTZN01000150">
    <property type="protein sequence ID" value="KAA1248546.1"/>
    <property type="molecule type" value="Genomic_DNA"/>
</dbReference>
<gene>
    <name evidence="2" type="ORF">F0Q45_20025</name>
</gene>
<dbReference type="AlphaFoldDB" id="A0A5B1BJJ3"/>
<feature type="compositionally biased region" description="Low complexity" evidence="1">
    <location>
        <begin position="77"/>
        <end position="94"/>
    </location>
</feature>
<proteinExistence type="predicted"/>
<evidence type="ECO:0000313" key="3">
    <source>
        <dbReference type="Proteomes" id="UP000324701"/>
    </source>
</evidence>
<keyword evidence="3" id="KW-1185">Reference proteome</keyword>
<sequence>MADPGTEGLARLGDDGVLIVSPLPAEQLPAKADTLAEATSARLPKVQLPALLIEVDQRTRFSEQFTHAGSHNHATQTSPATCTRRSSPTRASRTIGRPRNALVLTGSGSAA</sequence>
<protein>
    <submittedName>
        <fullName evidence="2">Uncharacterized protein</fullName>
    </submittedName>
</protein>
<dbReference type="RefSeq" id="WP_149655604.1">
    <property type="nucleotide sequence ID" value="NZ_VTZN01000150.1"/>
</dbReference>
<evidence type="ECO:0000256" key="1">
    <source>
        <dbReference type="SAM" id="MobiDB-lite"/>
    </source>
</evidence>
<organism evidence="2 3">
    <name type="scientific">Mycobacterium simiae</name>
    <name type="common">Mycobacterium habana</name>
    <dbReference type="NCBI Taxonomy" id="1784"/>
    <lineage>
        <taxon>Bacteria</taxon>
        <taxon>Bacillati</taxon>
        <taxon>Actinomycetota</taxon>
        <taxon>Actinomycetes</taxon>
        <taxon>Mycobacteriales</taxon>
        <taxon>Mycobacteriaceae</taxon>
        <taxon>Mycobacterium</taxon>
        <taxon>Mycobacterium simiae complex</taxon>
    </lineage>
</organism>
<evidence type="ECO:0000313" key="2">
    <source>
        <dbReference type="EMBL" id="KAA1248546.1"/>
    </source>
</evidence>
<name>A0A5B1BJJ3_MYCSI</name>
<feature type="region of interest" description="Disordered" evidence="1">
    <location>
        <begin position="66"/>
        <end position="111"/>
    </location>
</feature>
<feature type="compositionally biased region" description="Polar residues" evidence="1">
    <location>
        <begin position="66"/>
        <end position="76"/>
    </location>
</feature>
<accession>A0A5B1BJJ3</accession>
<comment type="caution">
    <text evidence="2">The sequence shown here is derived from an EMBL/GenBank/DDBJ whole genome shotgun (WGS) entry which is preliminary data.</text>
</comment>
<dbReference type="OrthoDB" id="7281829at2"/>
<dbReference type="Proteomes" id="UP000324701">
    <property type="component" value="Unassembled WGS sequence"/>
</dbReference>